<feature type="transmembrane region" description="Helical" evidence="1">
    <location>
        <begin position="198"/>
        <end position="216"/>
    </location>
</feature>
<keyword evidence="3" id="KW-1185">Reference proteome</keyword>
<comment type="caution">
    <text evidence="2">The sequence shown here is derived from an EMBL/GenBank/DDBJ whole genome shotgun (WGS) entry which is preliminary data.</text>
</comment>
<evidence type="ECO:0000256" key="1">
    <source>
        <dbReference type="SAM" id="Phobius"/>
    </source>
</evidence>
<feature type="transmembrane region" description="Helical" evidence="1">
    <location>
        <begin position="228"/>
        <end position="248"/>
    </location>
</feature>
<proteinExistence type="predicted"/>
<organism evidence="2 3">
    <name type="scientific">Niastella soli</name>
    <dbReference type="NCBI Taxonomy" id="2821487"/>
    <lineage>
        <taxon>Bacteria</taxon>
        <taxon>Pseudomonadati</taxon>
        <taxon>Bacteroidota</taxon>
        <taxon>Chitinophagia</taxon>
        <taxon>Chitinophagales</taxon>
        <taxon>Chitinophagaceae</taxon>
        <taxon>Niastella</taxon>
    </lineage>
</organism>
<gene>
    <name evidence="2" type="ORF">J7I42_17405</name>
</gene>
<name>A0ABS3YVW9_9BACT</name>
<keyword evidence="1" id="KW-0812">Transmembrane</keyword>
<keyword evidence="1" id="KW-0472">Membrane</keyword>
<evidence type="ECO:0000313" key="3">
    <source>
        <dbReference type="Proteomes" id="UP000677244"/>
    </source>
</evidence>
<dbReference type="EMBL" id="JAGHKO010000004">
    <property type="protein sequence ID" value="MBO9202065.1"/>
    <property type="molecule type" value="Genomic_DNA"/>
</dbReference>
<sequence>MKVKWIIAISSVGVAAYILADIFHEVVGHGGTCLIIRNKVDLITSVCFKSNPGSFLTDIGGPITNLLFGLLIHAFLKKRKSHALLSTLFLLNIMAYNLFWFSGTLLQSGLSKAGDWTYTIKELNIGTIGKPVLVIAGTIAYLLSIKIIWLHVNRIGLVFAEFPLRQSIVYSYFAAAIAATIAGLFFKYDRIHAAFEGLLEMSGSLPVMFIIPGIQTKVNNYELRASQIVIISIFILFIIFCFTLGRGIF</sequence>
<feature type="transmembrane region" description="Helical" evidence="1">
    <location>
        <begin position="59"/>
        <end position="76"/>
    </location>
</feature>
<dbReference type="RefSeq" id="WP_209140117.1">
    <property type="nucleotide sequence ID" value="NZ_JAGHKO010000004.1"/>
</dbReference>
<feature type="transmembrane region" description="Helical" evidence="1">
    <location>
        <begin position="169"/>
        <end position="186"/>
    </location>
</feature>
<evidence type="ECO:0000313" key="2">
    <source>
        <dbReference type="EMBL" id="MBO9202065.1"/>
    </source>
</evidence>
<dbReference type="Proteomes" id="UP000677244">
    <property type="component" value="Unassembled WGS sequence"/>
</dbReference>
<feature type="transmembrane region" description="Helical" evidence="1">
    <location>
        <begin position="88"/>
        <end position="108"/>
    </location>
</feature>
<reference evidence="2 3" key="1">
    <citation type="submission" date="2021-03" db="EMBL/GenBank/DDBJ databases">
        <title>Assistant Professor.</title>
        <authorList>
            <person name="Huq M.A."/>
        </authorList>
    </citation>
    <scope>NUCLEOTIDE SEQUENCE [LARGE SCALE GENOMIC DNA]</scope>
    <source>
        <strain evidence="2 3">MAH-29</strain>
    </source>
</reference>
<keyword evidence="1" id="KW-1133">Transmembrane helix</keyword>
<accession>A0ABS3YVW9</accession>
<feature type="transmembrane region" description="Helical" evidence="1">
    <location>
        <begin position="128"/>
        <end position="149"/>
    </location>
</feature>
<protein>
    <submittedName>
        <fullName evidence="2">Uncharacterized protein</fullName>
    </submittedName>
</protein>